<feature type="domain" description="VWFA" evidence="1">
    <location>
        <begin position="257"/>
        <end position="431"/>
    </location>
</feature>
<evidence type="ECO:0000259" key="1">
    <source>
        <dbReference type="PROSITE" id="PS50234"/>
    </source>
</evidence>
<dbReference type="Gene3D" id="3.40.50.410">
    <property type="entry name" value="von Willebrand factor, type A domain"/>
    <property type="match status" value="1"/>
</dbReference>
<dbReference type="Pfam" id="PF00092">
    <property type="entry name" value="VWA"/>
    <property type="match status" value="1"/>
</dbReference>
<evidence type="ECO:0000313" key="2">
    <source>
        <dbReference type="EMBL" id="VAX37901.1"/>
    </source>
</evidence>
<name>A0A3B1DGA7_9ZZZZ</name>
<dbReference type="InterPro" id="IPR036465">
    <property type="entry name" value="vWFA_dom_sf"/>
</dbReference>
<dbReference type="PANTHER" id="PTHR10338">
    <property type="entry name" value="INTER-ALPHA-TRYPSIN INHIBITOR HEAVY CHAIN FAMILY MEMBER"/>
    <property type="match status" value="1"/>
</dbReference>
<proteinExistence type="predicted"/>
<dbReference type="AlphaFoldDB" id="A0A3B1DGA7"/>
<protein>
    <recommendedName>
        <fullName evidence="1">VWFA domain-containing protein</fullName>
    </recommendedName>
</protein>
<dbReference type="PANTHER" id="PTHR10338:SF108">
    <property type="entry name" value="INTER-ALPHA-TRYPSIN INHIBITOR HEAVY CHAIN H4-LIKE PROTEIN"/>
    <property type="match status" value="1"/>
</dbReference>
<dbReference type="EMBL" id="UOGJ01000143">
    <property type="protein sequence ID" value="VAX37901.1"/>
    <property type="molecule type" value="Genomic_DNA"/>
</dbReference>
<dbReference type="SUPFAM" id="SSF53300">
    <property type="entry name" value="vWA-like"/>
    <property type="match status" value="1"/>
</dbReference>
<sequence>MKIKNSTLSAIIISVALHLVFFTSSAVIPISSETFDKIKPRKFFHIKALQLKEPVHKNVRKEGEGKGIAAPVLKFESPEGLKLRSFVSKKIEKVVVKKEAGDPSQVRMTKLAKAKKKKEFEKYWAMPKDSGLQRKVERKTRKTLLKTVAQPDDNTFTIPDDVLKAADVSKDFFDKMPGLTPKLVHKQKSASSDNLTASIPVSGGGSTITKKTEHQNLEKYLHHELEIYEDPQDGQKYYKLSVRAGEAALVLPSIPKEIVFLIDCSISTEEGRLNEFKEGIKYSLTHLNKDDLFNIVAFKKKIYRFQPSSVSPKDSNKAAGLRFVENLTAGEKTDTYNALVQSINVEDMRTPAYIVLLSDGRPTKGVTDPRKLINEISRLNNGKVSIFSFSGGLRVNRYLLDFIAYKNRGWAEYSYRTHLIAGTLANLYEKIRDPILLNLRYYASGLNNEDIFPKMLPDFFRNTEFTLYGKYTEAKNFSLQLLGEGGGYTNEFVLDGSLAKATQGSPEIARGWAFNKIYHLIGLLEHGKDNKALVQEIHFLSKKFNIKTPYAKRVFGQ</sequence>
<organism evidence="2">
    <name type="scientific">hydrothermal vent metagenome</name>
    <dbReference type="NCBI Taxonomy" id="652676"/>
    <lineage>
        <taxon>unclassified sequences</taxon>
        <taxon>metagenomes</taxon>
        <taxon>ecological metagenomes</taxon>
    </lineage>
</organism>
<dbReference type="SMART" id="SM00327">
    <property type="entry name" value="VWA"/>
    <property type="match status" value="1"/>
</dbReference>
<dbReference type="InterPro" id="IPR050934">
    <property type="entry name" value="ITIH"/>
</dbReference>
<gene>
    <name evidence="2" type="ORF">MNBD_UNCLBAC01-852</name>
</gene>
<dbReference type="InterPro" id="IPR002035">
    <property type="entry name" value="VWF_A"/>
</dbReference>
<dbReference type="PROSITE" id="PS50234">
    <property type="entry name" value="VWFA"/>
    <property type="match status" value="1"/>
</dbReference>
<accession>A0A3B1DGA7</accession>
<reference evidence="2" key="1">
    <citation type="submission" date="2018-06" db="EMBL/GenBank/DDBJ databases">
        <authorList>
            <person name="Zhirakovskaya E."/>
        </authorList>
    </citation>
    <scope>NUCLEOTIDE SEQUENCE</scope>
</reference>